<name>A0A834RTU0_9PLEO</name>
<dbReference type="InterPro" id="IPR036397">
    <property type="entry name" value="RNaseH_sf"/>
</dbReference>
<dbReference type="SUPFAM" id="SSF53098">
    <property type="entry name" value="Ribonuclease H-like"/>
    <property type="match status" value="1"/>
</dbReference>
<evidence type="ECO:0000313" key="1">
    <source>
        <dbReference type="EMBL" id="KAF7570043.1"/>
    </source>
</evidence>
<accession>A0A834RTU0</accession>
<dbReference type="Gene3D" id="3.30.420.10">
    <property type="entry name" value="Ribonuclease H-like superfamily/Ribonuclease H"/>
    <property type="match status" value="1"/>
</dbReference>
<sequence>MTNQINQSDQSGLIVAESGGTAPTSSQWAFLQIHRAMEAYNVKTRWAPGHMKIVGNELADQLADNEAKDPHQPYGMAASPTRSGIRTVGRRLLEHTRDTWWKDKSILMIRSTHGDFEWYHRKFNHEDTSKCLCGRPKTPEHLVFCKRATTHFKKWPLRPIVPPRTRQEGLAYLAQLIDQPQEFETFVKVTNSFYNE</sequence>
<protein>
    <recommendedName>
        <fullName evidence="3">RNase H type-1 domain-containing protein</fullName>
    </recommendedName>
</protein>
<proteinExistence type="predicted"/>
<dbReference type="AlphaFoldDB" id="A0A834RTU0"/>
<reference evidence="1" key="1">
    <citation type="journal article" date="2018" name="BMC Genomics">
        <title>Comparative genomics of the wheat fungal pathogen Pyrenophora tritici-repentis reveals chromosomal variations and genome plasticity.</title>
        <authorList>
            <person name="Moolhuijzen P."/>
            <person name="See P.T."/>
            <person name="Hane J.K."/>
            <person name="Shi G."/>
            <person name="Liu Z."/>
            <person name="Oliver R.P."/>
            <person name="Moffat C.S."/>
        </authorList>
    </citation>
    <scope>NUCLEOTIDE SEQUENCE [LARGE SCALE GENOMIC DNA]</scope>
    <source>
        <strain evidence="1">M4</strain>
    </source>
</reference>
<dbReference type="KEGG" id="ptrr:90956513"/>
<gene>
    <name evidence="1" type="ORF">PtrM4_100450</name>
</gene>
<dbReference type="Proteomes" id="UP000245464">
    <property type="component" value="Chromosome 5"/>
</dbReference>
<evidence type="ECO:0008006" key="3">
    <source>
        <dbReference type="Google" id="ProtNLM"/>
    </source>
</evidence>
<dbReference type="RefSeq" id="XP_065961848.1">
    <property type="nucleotide sequence ID" value="XM_066107399.1"/>
</dbReference>
<dbReference type="GeneID" id="90956513"/>
<organism evidence="1 2">
    <name type="scientific">Pyrenophora tritici-repentis</name>
    <dbReference type="NCBI Taxonomy" id="45151"/>
    <lineage>
        <taxon>Eukaryota</taxon>
        <taxon>Fungi</taxon>
        <taxon>Dikarya</taxon>
        <taxon>Ascomycota</taxon>
        <taxon>Pezizomycotina</taxon>
        <taxon>Dothideomycetes</taxon>
        <taxon>Pleosporomycetidae</taxon>
        <taxon>Pleosporales</taxon>
        <taxon>Pleosporineae</taxon>
        <taxon>Pleosporaceae</taxon>
        <taxon>Pyrenophora</taxon>
    </lineage>
</organism>
<dbReference type="InterPro" id="IPR012337">
    <property type="entry name" value="RNaseH-like_sf"/>
</dbReference>
<dbReference type="EMBL" id="NQIK02000005">
    <property type="protein sequence ID" value="KAF7570043.1"/>
    <property type="molecule type" value="Genomic_DNA"/>
</dbReference>
<dbReference type="GO" id="GO:0003676">
    <property type="term" value="F:nucleic acid binding"/>
    <property type="evidence" value="ECO:0007669"/>
    <property type="project" value="InterPro"/>
</dbReference>
<comment type="caution">
    <text evidence="1">The sequence shown here is derived from an EMBL/GenBank/DDBJ whole genome shotgun (WGS) entry which is preliminary data.</text>
</comment>
<evidence type="ECO:0000313" key="2">
    <source>
        <dbReference type="Proteomes" id="UP000245464"/>
    </source>
</evidence>